<evidence type="ECO:0000313" key="1">
    <source>
        <dbReference type="EMBL" id="MDN3610628.1"/>
    </source>
</evidence>
<dbReference type="Proteomes" id="UP001238540">
    <property type="component" value="Unassembled WGS sequence"/>
</dbReference>
<accession>A0ABT8BX27</accession>
<dbReference type="InterPro" id="IPR010393">
    <property type="entry name" value="DUF991_YecM-like"/>
</dbReference>
<evidence type="ECO:0000313" key="2">
    <source>
        <dbReference type="Proteomes" id="UP001238540"/>
    </source>
</evidence>
<reference evidence="2" key="1">
    <citation type="journal article" date="2019" name="Int. J. Syst. Evol. Microbiol.">
        <title>The Global Catalogue of Microorganisms (GCM) 10K type strain sequencing project: providing services to taxonomists for standard genome sequencing and annotation.</title>
        <authorList>
            <consortium name="The Broad Institute Genomics Platform"/>
            <consortium name="The Broad Institute Genome Sequencing Center for Infectious Disease"/>
            <person name="Wu L."/>
            <person name="Ma J."/>
        </authorList>
    </citation>
    <scope>NUCLEOTIDE SEQUENCE [LARGE SCALE GENOMIC DNA]</scope>
    <source>
        <strain evidence="2">CECT 7398</strain>
    </source>
</reference>
<sequence length="199" mass="22565">MSQRPLDVELMPFQLKAKLNDFMDRIQGLSEKLAIDLSALQADHIALRVNDLSLAEQVHKEWLKEGREISTAIINGRPIIVIEFDQPLTAAHWTIECLELPYPAAGKIYPVQSWEHVEFVMPSLACSAEQFLEDIKRRFPSFDNQWDSLKEQGVTVKLSSPKGEGERLDNPTVAFKHEGVCIKLHPYSLKQIVASEQST</sequence>
<dbReference type="PANTHER" id="PTHR37519">
    <property type="match status" value="1"/>
</dbReference>
<name>A0ABT8BX27_9VIBR</name>
<dbReference type="EMBL" id="JAUFQC010000001">
    <property type="protein sequence ID" value="MDN3610628.1"/>
    <property type="molecule type" value="Genomic_DNA"/>
</dbReference>
<dbReference type="NCBIfam" id="NF008683">
    <property type="entry name" value="PRK11700.1-6"/>
    <property type="match status" value="1"/>
</dbReference>
<comment type="caution">
    <text evidence="1">The sequence shown here is derived from an EMBL/GenBank/DDBJ whole genome shotgun (WGS) entry which is preliminary data.</text>
</comment>
<dbReference type="RefSeq" id="WP_076585450.1">
    <property type="nucleotide sequence ID" value="NZ_JABEYA020000001.1"/>
</dbReference>
<gene>
    <name evidence="1" type="ORF">QWZ16_13030</name>
</gene>
<proteinExistence type="predicted"/>
<dbReference type="InterPro" id="IPR029068">
    <property type="entry name" value="Glyas_Bleomycin-R_OHBP_Dase"/>
</dbReference>
<dbReference type="PANTHER" id="PTHR37519:SF1">
    <property type="entry name" value="DIHYDROXYBIPHENYL DIOXYGENASE DOMAIN-CONTAINING PROTEIN"/>
    <property type="match status" value="1"/>
</dbReference>
<dbReference type="Pfam" id="PF06185">
    <property type="entry name" value="YecM"/>
    <property type="match status" value="1"/>
</dbReference>
<organism evidence="1 2">
    <name type="scientific">Vibrio ostreicida</name>
    <dbReference type="NCBI Taxonomy" id="526588"/>
    <lineage>
        <taxon>Bacteria</taxon>
        <taxon>Pseudomonadati</taxon>
        <taxon>Pseudomonadota</taxon>
        <taxon>Gammaproteobacteria</taxon>
        <taxon>Vibrionales</taxon>
        <taxon>Vibrionaceae</taxon>
        <taxon>Vibrio</taxon>
    </lineage>
</organism>
<keyword evidence="2" id="KW-1185">Reference proteome</keyword>
<dbReference type="Gene3D" id="3.10.180.10">
    <property type="entry name" value="2,3-Dihydroxybiphenyl 1,2-Dioxygenase, domain 1"/>
    <property type="match status" value="1"/>
</dbReference>
<dbReference type="SUPFAM" id="SSF54593">
    <property type="entry name" value="Glyoxalase/Bleomycin resistance protein/Dihydroxybiphenyl dioxygenase"/>
    <property type="match status" value="1"/>
</dbReference>
<protein>
    <submittedName>
        <fullName evidence="1">VOC family protein</fullName>
    </submittedName>
</protein>